<dbReference type="HOGENOM" id="CLU_1204329_0_0_4"/>
<evidence type="ECO:0000256" key="1">
    <source>
        <dbReference type="SAM" id="Phobius"/>
    </source>
</evidence>
<accession>A0A0B7J0T3</accession>
<feature type="transmembrane region" description="Helical" evidence="1">
    <location>
        <begin position="15"/>
        <end position="34"/>
    </location>
</feature>
<keyword evidence="1" id="KW-1133">Transmembrane helix</keyword>
<organism evidence="3 4">
    <name type="scientific">Candidatus Methylopumilus turicensis</name>
    <dbReference type="NCBI Taxonomy" id="1581680"/>
    <lineage>
        <taxon>Bacteria</taxon>
        <taxon>Pseudomonadati</taxon>
        <taxon>Pseudomonadota</taxon>
        <taxon>Betaproteobacteria</taxon>
        <taxon>Nitrosomonadales</taxon>
        <taxon>Methylophilaceae</taxon>
        <taxon>Candidatus Methylopumilus</taxon>
    </lineage>
</organism>
<dbReference type="NCBIfam" id="NF045609">
    <property type="entry name" value="EpsI_type_B"/>
    <property type="match status" value="1"/>
</dbReference>
<dbReference type="InterPro" id="IPR014263">
    <property type="entry name" value="Methanolan_biosynth_EpsI"/>
</dbReference>
<feature type="domain" description="Methanolan biosynthesis EpsI" evidence="2">
    <location>
        <begin position="19"/>
        <end position="227"/>
    </location>
</feature>
<protein>
    <recommendedName>
        <fullName evidence="2">Methanolan biosynthesis EpsI domain-containing protein</fullName>
    </recommendedName>
</protein>
<reference evidence="4" key="1">
    <citation type="submission" date="2014-12" db="EMBL/GenBank/DDBJ databases">
        <authorList>
            <person name="Salcher M.M."/>
        </authorList>
    </citation>
    <scope>NUCLEOTIDE SEQUENCE [LARGE SCALE GENOMIC DNA]</scope>
    <source>
        <strain evidence="4">MMS-10A-171</strain>
    </source>
</reference>
<keyword evidence="1" id="KW-0472">Membrane</keyword>
<dbReference type="PROSITE" id="PS51257">
    <property type="entry name" value="PROKAR_LIPOPROTEIN"/>
    <property type="match status" value="1"/>
</dbReference>
<dbReference type="Pfam" id="PF11984">
    <property type="entry name" value="DUF3485"/>
    <property type="match status" value="1"/>
</dbReference>
<dbReference type="STRING" id="1581680.BN1209_1213"/>
<name>A0A0B7J0T3_9PROT</name>
<evidence type="ECO:0000259" key="2">
    <source>
        <dbReference type="Pfam" id="PF11984"/>
    </source>
</evidence>
<keyword evidence="1" id="KW-0812">Transmembrane</keyword>
<evidence type="ECO:0000313" key="4">
    <source>
        <dbReference type="Proteomes" id="UP000056322"/>
    </source>
</evidence>
<sequence>MRAETITKPIQKPHFQHWLAVVFMLSCTLFAWWLTPHEKWFDHIGEPQFERIIPPSFADWTQVSDGNNTLIVNPEQQETLNDLYTQIVSRTYVQKSTGRRLMLSLAYGDNQTFSKQLHRPESCYSSQGFKIQALHAEQMLANSRSIEVQRMNAQVSNRQEQVSYFIRIGDRVMSGPPSNLNLARMHMGLKGYIADGLLFRVSEISDDDKASHQLHDQFINDLLKALSPGQQTMLIGSN</sequence>
<dbReference type="Proteomes" id="UP000056322">
    <property type="component" value="Chromosome 1"/>
</dbReference>
<dbReference type="EMBL" id="LN794158">
    <property type="protein sequence ID" value="CEN56253.1"/>
    <property type="molecule type" value="Genomic_DNA"/>
</dbReference>
<dbReference type="InterPro" id="IPR054653">
    <property type="entry name" value="EpsI_type_B_pred"/>
</dbReference>
<dbReference type="KEGG" id="mbac:BN1209_1213"/>
<dbReference type="NCBIfam" id="TIGR02914">
    <property type="entry name" value="EpsI_fam"/>
    <property type="match status" value="1"/>
</dbReference>
<evidence type="ECO:0000313" key="3">
    <source>
        <dbReference type="EMBL" id="CEN56253.1"/>
    </source>
</evidence>
<dbReference type="OrthoDB" id="8583485at2"/>
<keyword evidence="4" id="KW-1185">Reference proteome</keyword>
<proteinExistence type="predicted"/>
<dbReference type="AlphaFoldDB" id="A0A0B7J0T3"/>
<dbReference type="RefSeq" id="WP_052661108.1">
    <property type="nucleotide sequence ID" value="NZ_LN794158.1"/>
</dbReference>
<gene>
    <name evidence="3" type="ORF">BN1209_1213</name>
</gene>